<dbReference type="Proteomes" id="UP000663555">
    <property type="component" value="Chromosome"/>
</dbReference>
<keyword evidence="1" id="KW-0732">Signal</keyword>
<dbReference type="PROSITE" id="PS51257">
    <property type="entry name" value="PROKAR_LIPOPROTEIN"/>
    <property type="match status" value="1"/>
</dbReference>
<sequence length="119" mass="13424">MFRVLVPFLIIFVSGCANNNYDPYADNPVFKVHPDKIVVTEHDIDNKRYRILDDIKAKARKTTLFHDDPTQEDVNKLLKQKASMLGADAIIFVRYGSVGIGALSWGELEGQGRAVKFVE</sequence>
<dbReference type="RefSeq" id="WP_206643984.1">
    <property type="nucleotide sequence ID" value="NZ_CP071247.1"/>
</dbReference>
<protein>
    <submittedName>
        <fullName evidence="2">Uncharacterized protein</fullName>
    </submittedName>
</protein>
<accession>A0ABX7MR21</accession>
<dbReference type="EMBL" id="CP071247">
    <property type="protein sequence ID" value="QSP94765.1"/>
    <property type="molecule type" value="Genomic_DNA"/>
</dbReference>
<evidence type="ECO:0000256" key="1">
    <source>
        <dbReference type="SAM" id="SignalP"/>
    </source>
</evidence>
<keyword evidence="3" id="KW-1185">Reference proteome</keyword>
<feature type="chain" id="PRO_5046208773" evidence="1">
    <location>
        <begin position="20"/>
        <end position="119"/>
    </location>
</feature>
<evidence type="ECO:0000313" key="3">
    <source>
        <dbReference type="Proteomes" id="UP000663555"/>
    </source>
</evidence>
<organism evidence="2 3">
    <name type="scientific">Marinobacter salinisoli</name>
    <dbReference type="NCBI Taxonomy" id="2769486"/>
    <lineage>
        <taxon>Bacteria</taxon>
        <taxon>Pseudomonadati</taxon>
        <taxon>Pseudomonadota</taxon>
        <taxon>Gammaproteobacteria</taxon>
        <taxon>Pseudomonadales</taxon>
        <taxon>Marinobacteraceae</taxon>
        <taxon>Marinobacter</taxon>
    </lineage>
</organism>
<feature type="signal peptide" evidence="1">
    <location>
        <begin position="1"/>
        <end position="19"/>
    </location>
</feature>
<reference evidence="2 3" key="1">
    <citation type="submission" date="2021-03" db="EMBL/GenBank/DDBJ databases">
        <title>Genome sequencing of Marinobacter sp. LPB0319.</title>
        <authorList>
            <person name="Kim J."/>
        </authorList>
    </citation>
    <scope>NUCLEOTIDE SEQUENCE [LARGE SCALE GENOMIC DNA]</scope>
    <source>
        <strain evidence="2 3">LPB0319</strain>
    </source>
</reference>
<dbReference type="Gene3D" id="3.30.110.70">
    <property type="entry name" value="Hypothetical protein apc22750. Chain B"/>
    <property type="match status" value="1"/>
</dbReference>
<name>A0ABX7MR21_9GAMM</name>
<proteinExistence type="predicted"/>
<gene>
    <name evidence="2" type="ORF">LPB19_16595</name>
</gene>
<evidence type="ECO:0000313" key="2">
    <source>
        <dbReference type="EMBL" id="QSP94765.1"/>
    </source>
</evidence>